<proteinExistence type="inferred from homology"/>
<evidence type="ECO:0000256" key="2">
    <source>
        <dbReference type="ARBA" id="ARBA00022630"/>
    </source>
</evidence>
<evidence type="ECO:0000256" key="4">
    <source>
        <dbReference type="ARBA" id="ARBA00023002"/>
    </source>
</evidence>
<dbReference type="CDD" id="cd02809">
    <property type="entry name" value="alpha_hydroxyacid_oxid_FMN"/>
    <property type="match status" value="1"/>
</dbReference>
<dbReference type="PROSITE" id="PS00557">
    <property type="entry name" value="FMN_HYDROXY_ACID_DH_1"/>
    <property type="match status" value="1"/>
</dbReference>
<dbReference type="InterPro" id="IPR000262">
    <property type="entry name" value="FMN-dep_DH"/>
</dbReference>
<reference evidence="7" key="1">
    <citation type="submission" date="2018-05" db="EMBL/GenBank/DDBJ databases">
        <authorList>
            <person name="Lanie J.A."/>
            <person name="Ng W.-L."/>
            <person name="Kazmierczak K.M."/>
            <person name="Andrzejewski T.M."/>
            <person name="Davidsen T.M."/>
            <person name="Wayne K.J."/>
            <person name="Tettelin H."/>
            <person name="Glass J.I."/>
            <person name="Rusch D."/>
            <person name="Podicherti R."/>
            <person name="Tsui H.-C.T."/>
            <person name="Winkler M.E."/>
        </authorList>
    </citation>
    <scope>NUCLEOTIDE SEQUENCE</scope>
</reference>
<dbReference type="InterPro" id="IPR037396">
    <property type="entry name" value="FMN_HAD"/>
</dbReference>
<sequence length="328" mass="35857">MIAPASRQTMVHPDGEIATARAAAASGTIMGLSTSSTKSIEEVAQAASGPLWFQLFHCGKEETTSLVRRAEDSGYKAICLTVDTPIPSDKEMDIRNNWRTPAEAYPGNFLYKITSKTPSNLDSSISEGHHMRPPTIPLTFEQLPWLKSLTRLPIVIKGIRTAEDAALCVKYDIDGIVVSNHGGRQIDCTLSSIETLPEVVTAVDGKAEIYFDSGIRRGSDVLKALALGAKGVFIGRPIFWGLAVNGQAGVEKVLDILYRELDLVMAYCGFTSVDQIDDAILHLPLEMENSRIPYIEEIRGLADLHAKGLISRNEFDSKRESLLGIEKQ</sequence>
<comment type="cofactor">
    <cofactor evidence="1">
        <name>FMN</name>
        <dbReference type="ChEBI" id="CHEBI:58210"/>
    </cofactor>
</comment>
<organism evidence="7">
    <name type="scientific">marine metagenome</name>
    <dbReference type="NCBI Taxonomy" id="408172"/>
    <lineage>
        <taxon>unclassified sequences</taxon>
        <taxon>metagenomes</taxon>
        <taxon>ecological metagenomes</taxon>
    </lineage>
</organism>
<dbReference type="GO" id="GO:0010181">
    <property type="term" value="F:FMN binding"/>
    <property type="evidence" value="ECO:0007669"/>
    <property type="project" value="InterPro"/>
</dbReference>
<dbReference type="InterPro" id="IPR008259">
    <property type="entry name" value="FMN_hydac_DH_AS"/>
</dbReference>
<keyword evidence="3" id="KW-0288">FMN</keyword>
<dbReference type="SUPFAM" id="SSF51395">
    <property type="entry name" value="FMN-linked oxidoreductases"/>
    <property type="match status" value="1"/>
</dbReference>
<evidence type="ECO:0000259" key="6">
    <source>
        <dbReference type="PROSITE" id="PS51349"/>
    </source>
</evidence>
<dbReference type="PANTHER" id="PTHR10578">
    <property type="entry name" value="S -2-HYDROXY-ACID OXIDASE-RELATED"/>
    <property type="match status" value="1"/>
</dbReference>
<protein>
    <recommendedName>
        <fullName evidence="6">FMN hydroxy acid dehydrogenase domain-containing protein</fullName>
    </recommendedName>
</protein>
<dbReference type="InterPro" id="IPR013785">
    <property type="entry name" value="Aldolase_TIM"/>
</dbReference>
<dbReference type="Pfam" id="PF01070">
    <property type="entry name" value="FMN_dh"/>
    <property type="match status" value="1"/>
</dbReference>
<evidence type="ECO:0000256" key="3">
    <source>
        <dbReference type="ARBA" id="ARBA00022643"/>
    </source>
</evidence>
<dbReference type="PIRSF" id="PIRSF000138">
    <property type="entry name" value="Al-hdrx_acd_dh"/>
    <property type="match status" value="1"/>
</dbReference>
<dbReference type="EMBL" id="UINC01021972">
    <property type="protein sequence ID" value="SVA90647.1"/>
    <property type="molecule type" value="Genomic_DNA"/>
</dbReference>
<dbReference type="GO" id="GO:0005737">
    <property type="term" value="C:cytoplasm"/>
    <property type="evidence" value="ECO:0007669"/>
    <property type="project" value="UniProtKB-ARBA"/>
</dbReference>
<dbReference type="InterPro" id="IPR012133">
    <property type="entry name" value="Alpha-hydoxy_acid_DH_FMN"/>
</dbReference>
<feature type="domain" description="FMN hydroxy acid dehydrogenase" evidence="6">
    <location>
        <begin position="1"/>
        <end position="286"/>
    </location>
</feature>
<name>A0A381ZPJ2_9ZZZZ</name>
<accession>A0A381ZPJ2</accession>
<dbReference type="PROSITE" id="PS51349">
    <property type="entry name" value="FMN_HYDROXY_ACID_DH_2"/>
    <property type="match status" value="1"/>
</dbReference>
<evidence type="ECO:0000313" key="7">
    <source>
        <dbReference type="EMBL" id="SVA90647.1"/>
    </source>
</evidence>
<evidence type="ECO:0000256" key="5">
    <source>
        <dbReference type="ARBA" id="ARBA00024042"/>
    </source>
</evidence>
<dbReference type="GO" id="GO:0016491">
    <property type="term" value="F:oxidoreductase activity"/>
    <property type="evidence" value="ECO:0007669"/>
    <property type="project" value="UniProtKB-KW"/>
</dbReference>
<evidence type="ECO:0000256" key="1">
    <source>
        <dbReference type="ARBA" id="ARBA00001917"/>
    </source>
</evidence>
<dbReference type="AlphaFoldDB" id="A0A381ZPJ2"/>
<dbReference type="Gene3D" id="3.20.20.70">
    <property type="entry name" value="Aldolase class I"/>
    <property type="match status" value="1"/>
</dbReference>
<keyword evidence="4" id="KW-0560">Oxidoreductase</keyword>
<comment type="similarity">
    <text evidence="5">Belongs to the FMN-dependent alpha-hydroxy acid dehydrogenase family.</text>
</comment>
<keyword evidence="2" id="KW-0285">Flavoprotein</keyword>
<dbReference type="PANTHER" id="PTHR10578:SF107">
    <property type="entry name" value="2-HYDROXYACID OXIDASE 1"/>
    <property type="match status" value="1"/>
</dbReference>
<dbReference type="FunFam" id="3.20.20.70:FF:000056">
    <property type="entry name" value="hydroxyacid oxidase 2"/>
    <property type="match status" value="1"/>
</dbReference>
<gene>
    <name evidence="7" type="ORF">METZ01_LOCUS143501</name>
</gene>